<evidence type="ECO:0000313" key="3">
    <source>
        <dbReference type="Proteomes" id="UP000248014"/>
    </source>
</evidence>
<dbReference type="InterPro" id="IPR027396">
    <property type="entry name" value="DsrEFH-like"/>
</dbReference>
<dbReference type="Proteomes" id="UP000248014">
    <property type="component" value="Unassembled WGS sequence"/>
</dbReference>
<comment type="caution">
    <text evidence="2">The sequence shown here is derived from an EMBL/GenBank/DDBJ whole genome shotgun (WGS) entry which is preliminary data.</text>
</comment>
<protein>
    <submittedName>
        <fullName evidence="2">Intracellular sulfur oxidation DsrE/DsrF family protein</fullName>
    </submittedName>
</protein>
<keyword evidence="3" id="KW-1185">Reference proteome</keyword>
<dbReference type="Pfam" id="PF02635">
    <property type="entry name" value="DsrE"/>
    <property type="match status" value="1"/>
</dbReference>
<dbReference type="PANTHER" id="PTHR37691:SF1">
    <property type="entry name" value="BLR3518 PROTEIN"/>
    <property type="match status" value="1"/>
</dbReference>
<dbReference type="AlphaFoldDB" id="A0A2V3VCE6"/>
<evidence type="ECO:0000313" key="2">
    <source>
        <dbReference type="EMBL" id="PXW74389.1"/>
    </source>
</evidence>
<evidence type="ECO:0000256" key="1">
    <source>
        <dbReference type="SAM" id="SignalP"/>
    </source>
</evidence>
<dbReference type="OrthoDB" id="7206705at2"/>
<dbReference type="SUPFAM" id="SSF75169">
    <property type="entry name" value="DsrEFH-like"/>
    <property type="match status" value="1"/>
</dbReference>
<sequence length="176" mass="18597">MRIAVGALALLVAAPAWGQAYPKAVPSAGVPQDIPAAMEKPDRSLQYRVLFDVSEPNRDKDQPHQTLRRAGSLLNAMAANGVKPEAGAVAIVVHGAPDANLLTDAAHMKRFGKPNPSLALLEELAAAGVSIRICGQSYLARGYARDELHPAVQVDLMAIVTIANLMAQGYGVVRDD</sequence>
<dbReference type="RefSeq" id="WP_110299086.1">
    <property type="nucleotide sequence ID" value="NZ_QJJM01000008.1"/>
</dbReference>
<accession>A0A2V3VCE6</accession>
<dbReference type="EMBL" id="QJJM01000008">
    <property type="protein sequence ID" value="PXW74389.1"/>
    <property type="molecule type" value="Genomic_DNA"/>
</dbReference>
<gene>
    <name evidence="2" type="ORF">C7451_10850</name>
</gene>
<dbReference type="PANTHER" id="PTHR37691">
    <property type="entry name" value="BLR3518 PROTEIN"/>
    <property type="match status" value="1"/>
</dbReference>
<organism evidence="2 3">
    <name type="scientific">Blastomonas natatoria</name>
    <dbReference type="NCBI Taxonomy" id="34015"/>
    <lineage>
        <taxon>Bacteria</taxon>
        <taxon>Pseudomonadati</taxon>
        <taxon>Pseudomonadota</taxon>
        <taxon>Alphaproteobacteria</taxon>
        <taxon>Sphingomonadales</taxon>
        <taxon>Sphingomonadaceae</taxon>
        <taxon>Blastomonas</taxon>
    </lineage>
</organism>
<dbReference type="Gene3D" id="3.40.1260.10">
    <property type="entry name" value="DsrEFH-like"/>
    <property type="match status" value="1"/>
</dbReference>
<feature type="signal peptide" evidence="1">
    <location>
        <begin position="1"/>
        <end position="18"/>
    </location>
</feature>
<feature type="chain" id="PRO_5016079807" evidence="1">
    <location>
        <begin position="19"/>
        <end position="176"/>
    </location>
</feature>
<keyword evidence="1" id="KW-0732">Signal</keyword>
<proteinExistence type="predicted"/>
<dbReference type="InterPro" id="IPR003787">
    <property type="entry name" value="Sulphur_relay_DsrE/F-like"/>
</dbReference>
<reference evidence="2 3" key="1">
    <citation type="submission" date="2018-05" db="EMBL/GenBank/DDBJ databases">
        <title>Genomic Encyclopedia of Type Strains, Phase IV (KMG-IV): sequencing the most valuable type-strain genomes for metagenomic binning, comparative biology and taxonomic classification.</title>
        <authorList>
            <person name="Goeker M."/>
        </authorList>
    </citation>
    <scope>NUCLEOTIDE SEQUENCE [LARGE SCALE GENOMIC DNA]</scope>
    <source>
        <strain evidence="2 3">DSM 3183</strain>
    </source>
</reference>
<name>A0A2V3VCE6_9SPHN</name>